<proteinExistence type="predicted"/>
<name>A0A1E7EL80_9STRA</name>
<gene>
    <name evidence="1" type="ORF">FRACYDRAFT_255060</name>
</gene>
<dbReference type="EMBL" id="KV784414">
    <property type="protein sequence ID" value="OEU06313.1"/>
    <property type="molecule type" value="Genomic_DNA"/>
</dbReference>
<dbReference type="OrthoDB" id="48258at2759"/>
<dbReference type="AlphaFoldDB" id="A0A1E7EL80"/>
<protein>
    <submittedName>
        <fullName evidence="1">Uncharacterized protein</fullName>
    </submittedName>
</protein>
<keyword evidence="2" id="KW-1185">Reference proteome</keyword>
<evidence type="ECO:0000313" key="2">
    <source>
        <dbReference type="Proteomes" id="UP000095751"/>
    </source>
</evidence>
<organism evidence="1 2">
    <name type="scientific">Fragilariopsis cylindrus CCMP1102</name>
    <dbReference type="NCBI Taxonomy" id="635003"/>
    <lineage>
        <taxon>Eukaryota</taxon>
        <taxon>Sar</taxon>
        <taxon>Stramenopiles</taxon>
        <taxon>Ochrophyta</taxon>
        <taxon>Bacillariophyta</taxon>
        <taxon>Bacillariophyceae</taxon>
        <taxon>Bacillariophycidae</taxon>
        <taxon>Bacillariales</taxon>
        <taxon>Bacillariaceae</taxon>
        <taxon>Fragilariopsis</taxon>
    </lineage>
</organism>
<sequence>MTPEDASLTDIMDTKDRWRVSGRQPMMEKAPHRKDDATFIQYNSLSMMKKLKSYDKCPIAPLTTVLDSEWGVLLALHLALKHFILYPKISWVKSHQDDKGYNKTEISLDAYLNSEVDKWQQQD</sequence>
<reference evidence="1 2" key="1">
    <citation type="submission" date="2016-09" db="EMBL/GenBank/DDBJ databases">
        <title>Extensive genetic diversity and differential bi-allelic expression allows diatom success in the polar Southern Ocean.</title>
        <authorList>
            <consortium name="DOE Joint Genome Institute"/>
            <person name="Mock T."/>
            <person name="Otillar R.P."/>
            <person name="Strauss J."/>
            <person name="Dupont C."/>
            <person name="Frickenhaus S."/>
            <person name="Maumus F."/>
            <person name="Mcmullan M."/>
            <person name="Sanges R."/>
            <person name="Schmutz J."/>
            <person name="Toseland A."/>
            <person name="Valas R."/>
            <person name="Veluchamy A."/>
            <person name="Ward B.J."/>
            <person name="Allen A."/>
            <person name="Barry K."/>
            <person name="Falciatore A."/>
            <person name="Ferrante M."/>
            <person name="Fortunato A.E."/>
            <person name="Gloeckner G."/>
            <person name="Gruber A."/>
            <person name="Hipkin R."/>
            <person name="Janech M."/>
            <person name="Kroth P."/>
            <person name="Leese F."/>
            <person name="Lindquist E."/>
            <person name="Lyon B.R."/>
            <person name="Martin J."/>
            <person name="Mayer C."/>
            <person name="Parker M."/>
            <person name="Quesneville H."/>
            <person name="Raymond J."/>
            <person name="Uhlig C."/>
            <person name="Valentin K.U."/>
            <person name="Worden A.Z."/>
            <person name="Armbrust E.V."/>
            <person name="Bowler C."/>
            <person name="Green B."/>
            <person name="Moulton V."/>
            <person name="Van Oosterhout C."/>
            <person name="Grigoriev I."/>
        </authorList>
    </citation>
    <scope>NUCLEOTIDE SEQUENCE [LARGE SCALE GENOMIC DNA]</scope>
    <source>
        <strain evidence="1 2">CCMP1102</strain>
    </source>
</reference>
<evidence type="ECO:0000313" key="1">
    <source>
        <dbReference type="EMBL" id="OEU06313.1"/>
    </source>
</evidence>
<dbReference type="InParanoid" id="A0A1E7EL80"/>
<accession>A0A1E7EL80</accession>
<dbReference type="KEGG" id="fcy:FRACYDRAFT_255060"/>
<dbReference type="Proteomes" id="UP000095751">
    <property type="component" value="Unassembled WGS sequence"/>
</dbReference>